<dbReference type="Pfam" id="PF05478">
    <property type="entry name" value="Prominin"/>
    <property type="match status" value="1"/>
</dbReference>
<gene>
    <name evidence="9" type="ORF">HERILL_LOCUS5360</name>
</gene>
<evidence type="ECO:0000313" key="10">
    <source>
        <dbReference type="Proteomes" id="UP000594454"/>
    </source>
</evidence>
<evidence type="ECO:0008006" key="11">
    <source>
        <dbReference type="Google" id="ProtNLM"/>
    </source>
</evidence>
<organism evidence="9 10">
    <name type="scientific">Hermetia illucens</name>
    <name type="common">Black soldier fly</name>
    <dbReference type="NCBI Taxonomy" id="343691"/>
    <lineage>
        <taxon>Eukaryota</taxon>
        <taxon>Metazoa</taxon>
        <taxon>Ecdysozoa</taxon>
        <taxon>Arthropoda</taxon>
        <taxon>Hexapoda</taxon>
        <taxon>Insecta</taxon>
        <taxon>Pterygota</taxon>
        <taxon>Neoptera</taxon>
        <taxon>Endopterygota</taxon>
        <taxon>Diptera</taxon>
        <taxon>Brachycera</taxon>
        <taxon>Stratiomyomorpha</taxon>
        <taxon>Stratiomyidae</taxon>
        <taxon>Hermetiinae</taxon>
        <taxon>Hermetia</taxon>
    </lineage>
</organism>
<dbReference type="Proteomes" id="UP000594454">
    <property type="component" value="Chromosome 2"/>
</dbReference>
<feature type="region of interest" description="Disordered" evidence="7">
    <location>
        <begin position="945"/>
        <end position="1031"/>
    </location>
</feature>
<evidence type="ECO:0000256" key="8">
    <source>
        <dbReference type="SAM" id="Phobius"/>
    </source>
</evidence>
<feature type="compositionally biased region" description="Basic and acidic residues" evidence="7">
    <location>
        <begin position="985"/>
        <end position="998"/>
    </location>
</feature>
<evidence type="ECO:0000256" key="6">
    <source>
        <dbReference type="ARBA" id="ARBA00023180"/>
    </source>
</evidence>
<feature type="transmembrane region" description="Helical" evidence="8">
    <location>
        <begin position="554"/>
        <end position="583"/>
    </location>
</feature>
<feature type="transmembrane region" description="Helical" evidence="8">
    <location>
        <begin position="185"/>
        <end position="214"/>
    </location>
</feature>
<dbReference type="PANTHER" id="PTHR22730:SF1">
    <property type="entry name" value="PROMININ-LIKE PROTEIN"/>
    <property type="match status" value="1"/>
</dbReference>
<evidence type="ECO:0000256" key="1">
    <source>
        <dbReference type="ARBA" id="ARBA00004141"/>
    </source>
</evidence>
<dbReference type="PANTHER" id="PTHR22730">
    <property type="entry name" value="PROMININ PROM PROTEIN"/>
    <property type="match status" value="1"/>
</dbReference>
<evidence type="ECO:0000256" key="3">
    <source>
        <dbReference type="ARBA" id="ARBA00022692"/>
    </source>
</evidence>
<dbReference type="AlphaFoldDB" id="A0A7R8UK28"/>
<reference evidence="9 10" key="1">
    <citation type="submission" date="2020-11" db="EMBL/GenBank/DDBJ databases">
        <authorList>
            <person name="Wallbank WR R."/>
            <person name="Pardo Diaz C."/>
            <person name="Kozak K."/>
            <person name="Martin S."/>
            <person name="Jiggins C."/>
            <person name="Moest M."/>
            <person name="Warren A I."/>
            <person name="Generalovic N T."/>
            <person name="Byers J.R.P. K."/>
            <person name="Montejo-Kovacevich G."/>
            <person name="Yen C E."/>
        </authorList>
    </citation>
    <scope>NUCLEOTIDE SEQUENCE [LARGE SCALE GENOMIC DNA]</scope>
</reference>
<feature type="transmembrane region" description="Helical" evidence="8">
    <location>
        <begin position="235"/>
        <end position="257"/>
    </location>
</feature>
<keyword evidence="5 8" id="KW-0472">Membrane</keyword>
<sequence>MFLFEIVTCMHLSLRFGRLYAESINFTKADHNRAFHMKMGAPLSSSVPLCSSSSDLTISSRRTTISTASQSLRRLFGLRRVINFSPLLLISLAICLGTPSCQAQSVLNFQDLNFTPWNETVSYVSSDSYNARGMAPLYQSVNDIIKVFLGKDPIAPGYIEVENHKLVYGPKVRPEFEYGELLQKYWAILLVVIIAALIIVLMPIVGLCFCCCRCAGACGGRSQPFDKKHDTCRRVIWGTLLFCAATGLLFGVIVAFVTNSYMQEGIENVTTSVRYGVDDTGTYLDSTKSQINFLLTTNYVELEDNVESTLIAATDVLLTDLKNASEAISLDYLSGLVSKLPNISSNLQEMRVLTNKLRVDASQLNDGLRGVKRELLQSLTKCKAPACGDVLRDYQIGKLDANGIDYNQLPDLTSQIEDVQKLLNGNIVNVMEKAVESFKTMSQELNKTIQVNVGKVRNAMNQAGDSIKEASDLMGEKLDQVKKTLVDTSKQGTDIADKYINEYSIYRFYFGVAVSTVLLLILLCISLALLCGICGKRPDGYGDDCCNKGSGSRFLMIAVALIFLTISVLAVVVVAHFLVGIIVQRGVCVSLRNPENDQVFSYIDKLIDLNEFYDNINKDKRISKKLSKIRSSSKTRTVEPFTLSQIIVACQNNQTIYKVLHLNNIFEIDDILDFPDKYNINGTLEHLISTIKIEDIDISNQDIAERIKELGNSELKGFQVDKFTDNLNENITNFPLDEIAQQLKETAKKIDTTNDPDMVYIQISIKNQALHLETYQQNLVLPMIENSKKLLKFAQKLDDDLHFNSTKEPFEQSIEKLLTELENAQNFIKTNGTPHVQNVATQLVNQLSTDITKYMHLIVKAVQEDIGYCAPMANVYNSLIVAGCSAVVDPFNGFWAGVGWCILLFLPTIIISVKLSSLYQKSDPYPGPLVESEYLYDAYSERDNIPLANGPKNKRRKGKNRRHGSRDRRDYYEDSGSSHGIPASRDTRYNDMAPKHWDGGPPRYQNPPMAPPASEYERPPPYYYPGASEQD</sequence>
<keyword evidence="10" id="KW-1185">Reference proteome</keyword>
<keyword evidence="4 8" id="KW-1133">Transmembrane helix</keyword>
<feature type="transmembrane region" description="Helical" evidence="8">
    <location>
        <begin position="508"/>
        <end position="533"/>
    </location>
</feature>
<comment type="similarity">
    <text evidence="2">Belongs to the prominin family.</text>
</comment>
<keyword evidence="6" id="KW-0325">Glycoprotein</keyword>
<evidence type="ECO:0000256" key="7">
    <source>
        <dbReference type="SAM" id="MobiDB-lite"/>
    </source>
</evidence>
<dbReference type="InterPro" id="IPR008795">
    <property type="entry name" value="Prominin"/>
</dbReference>
<accession>A0A7R8UK28</accession>
<dbReference type="GO" id="GO:0016020">
    <property type="term" value="C:membrane"/>
    <property type="evidence" value="ECO:0007669"/>
    <property type="project" value="UniProtKB-SubCell"/>
</dbReference>
<comment type="subcellular location">
    <subcellularLocation>
        <location evidence="1">Membrane</location>
        <topology evidence="1">Multi-pass membrane protein</topology>
    </subcellularLocation>
</comment>
<evidence type="ECO:0000313" key="9">
    <source>
        <dbReference type="EMBL" id="CAD7082318.1"/>
    </source>
</evidence>
<dbReference type="EMBL" id="LR899010">
    <property type="protein sequence ID" value="CAD7082318.1"/>
    <property type="molecule type" value="Genomic_DNA"/>
</dbReference>
<evidence type="ECO:0000256" key="5">
    <source>
        <dbReference type="ARBA" id="ARBA00023136"/>
    </source>
</evidence>
<protein>
    <recommendedName>
        <fullName evidence="11">Prominin-like protein</fullName>
    </recommendedName>
</protein>
<feature type="compositionally biased region" description="Basic residues" evidence="7">
    <location>
        <begin position="952"/>
        <end position="966"/>
    </location>
</feature>
<dbReference type="OrthoDB" id="6229420at2759"/>
<proteinExistence type="inferred from homology"/>
<name>A0A7R8UK28_HERIL</name>
<dbReference type="InParanoid" id="A0A7R8UK28"/>
<evidence type="ECO:0000256" key="2">
    <source>
        <dbReference type="ARBA" id="ARBA00006058"/>
    </source>
</evidence>
<keyword evidence="3 8" id="KW-0812">Transmembrane</keyword>
<evidence type="ECO:0000256" key="4">
    <source>
        <dbReference type="ARBA" id="ARBA00022989"/>
    </source>
</evidence>
<dbReference type="FunCoup" id="A0A7R8UK28">
    <property type="interactions" value="72"/>
</dbReference>